<keyword evidence="1" id="KW-0547">Nucleotide-binding</keyword>
<feature type="domain" description="AMP-dependent synthetase/ligase" evidence="3">
    <location>
        <begin position="16"/>
        <end position="383"/>
    </location>
</feature>
<dbReference type="GO" id="GO:0004467">
    <property type="term" value="F:long-chain fatty acid-CoA ligase activity"/>
    <property type="evidence" value="ECO:0007669"/>
    <property type="project" value="TreeGrafter"/>
</dbReference>
<dbReference type="InterPro" id="IPR042099">
    <property type="entry name" value="ANL_N_sf"/>
</dbReference>
<reference evidence="4 5" key="1">
    <citation type="submission" date="2018-05" db="EMBL/GenBank/DDBJ databases">
        <title>Genomic Encyclopedia of Archaeal and Bacterial Type Strains, Phase II (KMG-II): from individual species to whole genera.</title>
        <authorList>
            <person name="Goeker M."/>
        </authorList>
    </citation>
    <scope>NUCLEOTIDE SEQUENCE [LARGE SCALE GENOMIC DNA]</scope>
    <source>
        <strain evidence="4 5">DSM 22637</strain>
    </source>
</reference>
<evidence type="ECO:0000313" key="4">
    <source>
        <dbReference type="EMBL" id="PWK17969.1"/>
    </source>
</evidence>
<dbReference type="GO" id="GO:0005524">
    <property type="term" value="F:ATP binding"/>
    <property type="evidence" value="ECO:0007669"/>
    <property type="project" value="UniProtKB-KW"/>
</dbReference>
<organism evidence="4 5">
    <name type="scientific">Xanthomarina spongicola</name>
    <dbReference type="NCBI Taxonomy" id="570520"/>
    <lineage>
        <taxon>Bacteria</taxon>
        <taxon>Pseudomonadati</taxon>
        <taxon>Bacteroidota</taxon>
        <taxon>Flavobacteriia</taxon>
        <taxon>Flavobacteriales</taxon>
        <taxon>Flavobacteriaceae</taxon>
        <taxon>Xanthomarina</taxon>
    </lineage>
</organism>
<dbReference type="InterPro" id="IPR020845">
    <property type="entry name" value="AMP-binding_CS"/>
</dbReference>
<evidence type="ECO:0000259" key="3">
    <source>
        <dbReference type="Pfam" id="PF00501"/>
    </source>
</evidence>
<dbReference type="RefSeq" id="WP_109682854.1">
    <property type="nucleotide sequence ID" value="NZ_QGGP01000006.1"/>
</dbReference>
<name>A0A316DL72_9FLAO</name>
<keyword evidence="2" id="KW-0067">ATP-binding</keyword>
<sequence>MSDFQSPLEAFLYWEANSPNQVFLKQPVNGKMETYTFAEAGNESRKIAKALQAFNLPERSHIALLSKNCAHWMMADIAIMMAGYVSIPIYPTLNQDSIQQILEHSDSKAIIIGKLDNYATQKSGVKDIHKICVGMYNENDGELWEDIIKSTQPLETITLPSQDQLHTIIYTSGTTGTPKGVMHTVGNFIRSASIMKQVMGLPHGSRFFSYLPLAHVAERMGIATHGFVIGAEFSFPESLDSFASDLENCQPHIFFAVPRIWTKFQEKILEKMPKKKLSFLLTVPVLNILIKKKLKQKLGLKEAKFIVSGAAPLSINLIYWYKKIGIEILQGYGMTEDCIISHFNLPNDNKIGTVGKKLSTVETKLSADGEILIKNNCLMTGYYKSPEITASVFTEAGYLKTGDIGEYDHDGYLTITGRVKDQFKTDKGKYISPSPIELNLSKNNNIEQICIVGTGIPQPIALITLSELGKAKAKDLLIQSLSASVKEVNSQLQKHEKIEKVIIMKEEWNVDNGLTTPTLKVKRNSIEKIHQPLYKSWFKMEDKVIFE</sequence>
<dbReference type="EMBL" id="QGGP01000006">
    <property type="protein sequence ID" value="PWK17969.1"/>
    <property type="molecule type" value="Genomic_DNA"/>
</dbReference>
<dbReference type="PANTHER" id="PTHR43272">
    <property type="entry name" value="LONG-CHAIN-FATTY-ACID--COA LIGASE"/>
    <property type="match status" value="1"/>
</dbReference>
<protein>
    <submittedName>
        <fullName evidence="4">Long-chain acyl-CoA synthetase</fullName>
    </submittedName>
</protein>
<dbReference type="Pfam" id="PF23562">
    <property type="entry name" value="AMP-binding_C_3"/>
    <property type="match status" value="1"/>
</dbReference>
<dbReference type="AlphaFoldDB" id="A0A316DL72"/>
<evidence type="ECO:0000256" key="2">
    <source>
        <dbReference type="ARBA" id="ARBA00022840"/>
    </source>
</evidence>
<dbReference type="PANTHER" id="PTHR43272:SF33">
    <property type="entry name" value="AMP-BINDING DOMAIN-CONTAINING PROTEIN-RELATED"/>
    <property type="match status" value="1"/>
</dbReference>
<dbReference type="OrthoDB" id="9778383at2"/>
<dbReference type="Pfam" id="PF00501">
    <property type="entry name" value="AMP-binding"/>
    <property type="match status" value="1"/>
</dbReference>
<keyword evidence="5" id="KW-1185">Reference proteome</keyword>
<evidence type="ECO:0000313" key="5">
    <source>
        <dbReference type="Proteomes" id="UP000245430"/>
    </source>
</evidence>
<dbReference type="SUPFAM" id="SSF56801">
    <property type="entry name" value="Acetyl-CoA synthetase-like"/>
    <property type="match status" value="1"/>
</dbReference>
<dbReference type="Proteomes" id="UP000245430">
    <property type="component" value="Unassembled WGS sequence"/>
</dbReference>
<dbReference type="InterPro" id="IPR000873">
    <property type="entry name" value="AMP-dep_synth/lig_dom"/>
</dbReference>
<dbReference type="GO" id="GO:0016020">
    <property type="term" value="C:membrane"/>
    <property type="evidence" value="ECO:0007669"/>
    <property type="project" value="TreeGrafter"/>
</dbReference>
<gene>
    <name evidence="4" type="ORF">LX78_02368</name>
</gene>
<accession>A0A316DL72</accession>
<evidence type="ECO:0000256" key="1">
    <source>
        <dbReference type="ARBA" id="ARBA00022741"/>
    </source>
</evidence>
<dbReference type="PROSITE" id="PS00455">
    <property type="entry name" value="AMP_BINDING"/>
    <property type="match status" value="1"/>
</dbReference>
<comment type="caution">
    <text evidence="4">The sequence shown here is derived from an EMBL/GenBank/DDBJ whole genome shotgun (WGS) entry which is preliminary data.</text>
</comment>
<proteinExistence type="predicted"/>
<dbReference type="Gene3D" id="3.40.50.12780">
    <property type="entry name" value="N-terminal domain of ligase-like"/>
    <property type="match status" value="1"/>
</dbReference>